<keyword evidence="7" id="KW-0256">Endoplasmic reticulum</keyword>
<dbReference type="Bgee" id="ENSPTRG00000039427">
    <property type="expression patterns" value="Expressed in liver and 1 other cell type or tissue"/>
</dbReference>
<sequence>FSQLQNCVGNIMTTVTKLCKYAVLNRNLWTKLQESRFACRSEMVEDFCSLLPMYLFVCQNLSESNDFSRKRIKNMIICFSLTFTMGKAENVASFGTFGILNFHFHCKPAKPCLSKCIMFHLFPLQSFFQSNKMIVVFPLGSMISNVKQSANILQSPFRQDPTKRLDKVLWRFDSKKPNTLGSNTRLYKWLPQNDLLGHPKTKAFITHGGTNGIYEAIYHGIPMVGIPLFADQHDNIAHMKAKGAALSVDIRTMSSRDLLNALKSVINDPIYKENVMKLSRIHHDQPVKPLDRAVFWIEFVMRHKGAKHLRVAAHNLTWIQYHSLDVIAFLLACVATVIFIITKFCLFCFRKLAKTGKKKKRD</sequence>
<evidence type="ECO:0000313" key="14">
    <source>
        <dbReference type="Proteomes" id="UP000002277"/>
    </source>
</evidence>
<evidence type="ECO:0000256" key="4">
    <source>
        <dbReference type="ARBA" id="ARBA00022679"/>
    </source>
</evidence>
<dbReference type="PANTHER" id="PTHR48043:SF64">
    <property type="entry name" value="UDP-GLUCURONOSYLTRANSFERASE 2B15"/>
    <property type="match status" value="1"/>
</dbReference>
<dbReference type="Proteomes" id="UP000002277">
    <property type="component" value="Chromosome 4"/>
</dbReference>
<evidence type="ECO:0000256" key="12">
    <source>
        <dbReference type="RuleBase" id="RU362059"/>
    </source>
</evidence>
<comment type="similarity">
    <text evidence="2 11">Belongs to the UDP-glycosyltransferase family.</text>
</comment>
<dbReference type="InterPro" id="IPR035595">
    <property type="entry name" value="UDP_glycos_trans_CS"/>
</dbReference>
<evidence type="ECO:0000313" key="13">
    <source>
        <dbReference type="Ensembl" id="ENSPTRP00000060646.2"/>
    </source>
</evidence>
<dbReference type="EC" id="2.4.1.17" evidence="12"/>
<dbReference type="FunFam" id="3.40.50.2000:FF:000001">
    <property type="entry name" value="UDP-glucuronosyltransferase"/>
    <property type="match status" value="1"/>
</dbReference>
<keyword evidence="6" id="KW-0732">Signal</keyword>
<dbReference type="HOGENOM" id="CLU_012949_3_2_1"/>
<keyword evidence="4 11" id="KW-0808">Transferase</keyword>
<dbReference type="PROSITE" id="PS00375">
    <property type="entry name" value="UDPGT"/>
    <property type="match status" value="1"/>
</dbReference>
<dbReference type="EMBL" id="AACZ04033905">
    <property type="status" value="NOT_ANNOTATED_CDS"/>
    <property type="molecule type" value="Genomic_DNA"/>
</dbReference>
<evidence type="ECO:0000256" key="11">
    <source>
        <dbReference type="RuleBase" id="RU003718"/>
    </source>
</evidence>
<dbReference type="Pfam" id="PF00201">
    <property type="entry name" value="UDPGT"/>
    <property type="match status" value="1"/>
</dbReference>
<proteinExistence type="inferred from homology"/>
<evidence type="ECO:0000256" key="2">
    <source>
        <dbReference type="ARBA" id="ARBA00009995"/>
    </source>
</evidence>
<dbReference type="InterPro" id="IPR002213">
    <property type="entry name" value="UDP_glucos_trans"/>
</dbReference>
<evidence type="ECO:0000256" key="9">
    <source>
        <dbReference type="ARBA" id="ARBA00023136"/>
    </source>
</evidence>
<keyword evidence="10" id="KW-0325">Glycoprotein</keyword>
<keyword evidence="9 12" id="KW-0472">Membrane</keyword>
<name>H2RGJ9_PANTR</name>
<dbReference type="InParanoid" id="H2RGJ9"/>
<accession>H2RGJ9</accession>
<evidence type="ECO:0000256" key="10">
    <source>
        <dbReference type="ARBA" id="ARBA00023180"/>
    </source>
</evidence>
<keyword evidence="14" id="KW-1185">Reference proteome</keyword>
<evidence type="ECO:0000256" key="1">
    <source>
        <dbReference type="ARBA" id="ARBA00004389"/>
    </source>
</evidence>
<reference evidence="13" key="3">
    <citation type="submission" date="2025-09" db="UniProtKB">
        <authorList>
            <consortium name="Ensembl"/>
        </authorList>
    </citation>
    <scope>IDENTIFICATION</scope>
</reference>
<reference evidence="13" key="2">
    <citation type="submission" date="2025-08" db="UniProtKB">
        <authorList>
            <consortium name="Ensembl"/>
        </authorList>
    </citation>
    <scope>IDENTIFICATION</scope>
</reference>
<evidence type="ECO:0000256" key="7">
    <source>
        <dbReference type="ARBA" id="ARBA00022824"/>
    </source>
</evidence>
<keyword evidence="3 11" id="KW-0328">Glycosyltransferase</keyword>
<dbReference type="Gene3D" id="3.40.50.2000">
    <property type="entry name" value="Glycogen Phosphorylase B"/>
    <property type="match status" value="1"/>
</dbReference>
<comment type="subcellular location">
    <subcellularLocation>
        <location evidence="1">Endoplasmic reticulum membrane</location>
        <topology evidence="1">Single-pass membrane protein</topology>
    </subcellularLocation>
    <subcellularLocation>
        <location evidence="12">Membrane</location>
        <topology evidence="12">Single-pass membrane protein</topology>
    </subcellularLocation>
</comment>
<dbReference type="SUPFAM" id="SSF53756">
    <property type="entry name" value="UDP-Glycosyltransferase/glycogen phosphorylase"/>
    <property type="match status" value="1"/>
</dbReference>
<dbReference type="eggNOG" id="KOG1192">
    <property type="taxonomic scope" value="Eukaryota"/>
</dbReference>
<dbReference type="GO" id="GO:0015020">
    <property type="term" value="F:glucuronosyltransferase activity"/>
    <property type="evidence" value="ECO:0000318"/>
    <property type="project" value="GO_Central"/>
</dbReference>
<dbReference type="Ensembl" id="ENSPTRT00000075667.2">
    <property type="protein sequence ID" value="ENSPTRP00000060646.2"/>
    <property type="gene ID" value="ENSPTRG00000039427.2"/>
</dbReference>
<evidence type="ECO:0000256" key="5">
    <source>
        <dbReference type="ARBA" id="ARBA00022692"/>
    </source>
</evidence>
<dbReference type="AlphaFoldDB" id="H2RGJ9"/>
<feature type="transmembrane region" description="Helical" evidence="12">
    <location>
        <begin position="326"/>
        <end position="349"/>
    </location>
</feature>
<organism evidence="13 14">
    <name type="scientific">Pan troglodytes</name>
    <name type="common">Chimpanzee</name>
    <dbReference type="NCBI Taxonomy" id="9598"/>
    <lineage>
        <taxon>Eukaryota</taxon>
        <taxon>Metazoa</taxon>
        <taxon>Chordata</taxon>
        <taxon>Craniata</taxon>
        <taxon>Vertebrata</taxon>
        <taxon>Euteleostomi</taxon>
        <taxon>Mammalia</taxon>
        <taxon>Eutheria</taxon>
        <taxon>Euarchontoglires</taxon>
        <taxon>Primates</taxon>
        <taxon>Haplorrhini</taxon>
        <taxon>Catarrhini</taxon>
        <taxon>Hominidae</taxon>
        <taxon>Pan</taxon>
    </lineage>
</organism>
<keyword evidence="5 12" id="KW-0812">Transmembrane</keyword>
<comment type="catalytic activity">
    <reaction evidence="12">
        <text>glucuronate acceptor + UDP-alpha-D-glucuronate = acceptor beta-D-glucuronoside + UDP + H(+)</text>
        <dbReference type="Rhea" id="RHEA:21032"/>
        <dbReference type="ChEBI" id="CHEBI:15378"/>
        <dbReference type="ChEBI" id="CHEBI:58052"/>
        <dbReference type="ChEBI" id="CHEBI:58223"/>
        <dbReference type="ChEBI" id="CHEBI:132367"/>
        <dbReference type="ChEBI" id="CHEBI:132368"/>
        <dbReference type="EC" id="2.4.1.17"/>
    </reaction>
</comment>
<evidence type="ECO:0000256" key="6">
    <source>
        <dbReference type="ARBA" id="ARBA00022729"/>
    </source>
</evidence>
<dbReference type="GO" id="GO:0005789">
    <property type="term" value="C:endoplasmic reticulum membrane"/>
    <property type="evidence" value="ECO:0007669"/>
    <property type="project" value="UniProtKB-SubCell"/>
</dbReference>
<keyword evidence="8 12" id="KW-1133">Transmembrane helix</keyword>
<dbReference type="InterPro" id="IPR050271">
    <property type="entry name" value="UDP-glycosyltransferase"/>
</dbReference>
<evidence type="ECO:0000256" key="3">
    <source>
        <dbReference type="ARBA" id="ARBA00022676"/>
    </source>
</evidence>
<dbReference type="GO" id="GO:0008210">
    <property type="term" value="P:estrogen metabolic process"/>
    <property type="evidence" value="ECO:0000318"/>
    <property type="project" value="GO_Central"/>
</dbReference>
<dbReference type="CDD" id="cd03784">
    <property type="entry name" value="GT1_Gtf-like"/>
    <property type="match status" value="1"/>
</dbReference>
<protein>
    <recommendedName>
        <fullName evidence="12">UDP-glucuronosyltransferase</fullName>
        <ecNumber evidence="12">2.4.1.17</ecNumber>
    </recommendedName>
</protein>
<reference evidence="13 14" key="1">
    <citation type="journal article" date="2005" name="Nature">
        <title>Initial sequence of the chimpanzee genome and comparison with the human genome.</title>
        <authorList>
            <consortium name="Chimpanzee sequencing and analysis consortium"/>
        </authorList>
    </citation>
    <scope>NUCLEOTIDE SEQUENCE [LARGE SCALE GENOMIC DNA]</scope>
</reference>
<dbReference type="GeneTree" id="ENSGT00940000163930"/>
<evidence type="ECO:0000256" key="8">
    <source>
        <dbReference type="ARBA" id="ARBA00022989"/>
    </source>
</evidence>
<dbReference type="PANTHER" id="PTHR48043">
    <property type="entry name" value="EG:EG0003.4 PROTEIN-RELATED"/>
    <property type="match status" value="1"/>
</dbReference>
<dbReference type="OMA" id="FACRSEM"/>